<accession>A0AC34QF64</accession>
<dbReference type="WBParaSite" id="JU765_v2.g15725.t1">
    <property type="protein sequence ID" value="JU765_v2.g15725.t1"/>
    <property type="gene ID" value="JU765_v2.g15725"/>
</dbReference>
<sequence>MSVNLRRAEVDDLRAMQMCNQLCLPENYQLKYFIYHILSWPQLSYVAEDHKGNIVGYVLAKLGEEYESQHEELATGHITSLAVKRSHRRLGLAQKLMNLAARAMIENYNTSLVSLHVRVSNRAAFSLYKNVLKFEVDKREPKYYADGEDAFLMKRDLMVFAEQHDVKPAVPIIFFAEKLKKTLEITSDVLDGTHRKNRDHVDGKPCKCKNHGRK</sequence>
<name>A0AC34QF64_9BILA</name>
<protein>
    <submittedName>
        <fullName evidence="2">N-terminal amino-acid N(alpha)-acetyltransferase NatA</fullName>
    </submittedName>
</protein>
<organism evidence="1 2">
    <name type="scientific">Panagrolaimus sp. JU765</name>
    <dbReference type="NCBI Taxonomy" id="591449"/>
    <lineage>
        <taxon>Eukaryota</taxon>
        <taxon>Metazoa</taxon>
        <taxon>Ecdysozoa</taxon>
        <taxon>Nematoda</taxon>
        <taxon>Chromadorea</taxon>
        <taxon>Rhabditida</taxon>
        <taxon>Tylenchina</taxon>
        <taxon>Panagrolaimomorpha</taxon>
        <taxon>Panagrolaimoidea</taxon>
        <taxon>Panagrolaimidae</taxon>
        <taxon>Panagrolaimus</taxon>
    </lineage>
</organism>
<reference evidence="2" key="1">
    <citation type="submission" date="2022-11" db="UniProtKB">
        <authorList>
            <consortium name="WormBaseParasite"/>
        </authorList>
    </citation>
    <scope>IDENTIFICATION</scope>
</reference>
<proteinExistence type="predicted"/>
<dbReference type="Proteomes" id="UP000887576">
    <property type="component" value="Unplaced"/>
</dbReference>
<evidence type="ECO:0000313" key="2">
    <source>
        <dbReference type="WBParaSite" id="JU765_v2.g15725.t1"/>
    </source>
</evidence>
<evidence type="ECO:0000313" key="1">
    <source>
        <dbReference type="Proteomes" id="UP000887576"/>
    </source>
</evidence>